<evidence type="ECO:0000259" key="5">
    <source>
        <dbReference type="Pfam" id="PF00881"/>
    </source>
</evidence>
<dbReference type="Gene3D" id="3.40.109.10">
    <property type="entry name" value="NADH Oxidase"/>
    <property type="match status" value="1"/>
</dbReference>
<protein>
    <submittedName>
        <fullName evidence="6">Nitroreductase family protein</fullName>
    </submittedName>
</protein>
<feature type="domain" description="Nitroreductase" evidence="5">
    <location>
        <begin position="11"/>
        <end position="168"/>
    </location>
</feature>
<evidence type="ECO:0000313" key="7">
    <source>
        <dbReference type="Proteomes" id="UP001291687"/>
    </source>
</evidence>
<evidence type="ECO:0000256" key="2">
    <source>
        <dbReference type="ARBA" id="ARBA00022643"/>
    </source>
</evidence>
<evidence type="ECO:0000256" key="4">
    <source>
        <dbReference type="ARBA" id="ARBA00023002"/>
    </source>
</evidence>
<keyword evidence="3" id="KW-0521">NADP</keyword>
<proteinExistence type="predicted"/>
<keyword evidence="2" id="KW-0288">FMN</keyword>
<name>A0ABU5NDS6_9RICK</name>
<evidence type="ECO:0000256" key="1">
    <source>
        <dbReference type="ARBA" id="ARBA00022630"/>
    </source>
</evidence>
<dbReference type="InterPro" id="IPR023936">
    <property type="entry name" value="RutE-like"/>
</dbReference>
<dbReference type="PANTHER" id="PTHR43543">
    <property type="entry name" value="MALONIC SEMIALDEHYDE REDUCTASE RUTE-RELATED"/>
    <property type="match status" value="1"/>
</dbReference>
<dbReference type="EMBL" id="JARJFB010000118">
    <property type="protein sequence ID" value="MEA0971341.1"/>
    <property type="molecule type" value="Genomic_DNA"/>
</dbReference>
<dbReference type="InterPro" id="IPR050461">
    <property type="entry name" value="Nitroreductase_HadB/RutE"/>
</dbReference>
<organism evidence="6 7">
    <name type="scientific">Candidatus Megaera venefica</name>
    <dbReference type="NCBI Taxonomy" id="2055910"/>
    <lineage>
        <taxon>Bacteria</taxon>
        <taxon>Pseudomonadati</taxon>
        <taxon>Pseudomonadota</taxon>
        <taxon>Alphaproteobacteria</taxon>
        <taxon>Rickettsiales</taxon>
        <taxon>Rickettsiaceae</taxon>
        <taxon>Candidatus Megaera</taxon>
    </lineage>
</organism>
<keyword evidence="4" id="KW-0560">Oxidoreductase</keyword>
<reference evidence="6 7" key="1">
    <citation type="submission" date="2023-03" db="EMBL/GenBank/DDBJ databases">
        <title>Host association and intracellularity evolved multiple times independently in the Rickettsiales.</title>
        <authorList>
            <person name="Castelli M."/>
            <person name="Nardi T."/>
            <person name="Gammuto L."/>
            <person name="Bellinzona G."/>
            <person name="Sabaneyeva E."/>
            <person name="Potekhin A."/>
            <person name="Serra V."/>
            <person name="Petroni G."/>
            <person name="Sassera D."/>
        </authorList>
    </citation>
    <scope>NUCLEOTIDE SEQUENCE [LARGE SCALE GENOMIC DNA]</scope>
    <source>
        <strain evidence="6 7">Sr 2-6</strain>
    </source>
</reference>
<keyword evidence="1" id="KW-0285">Flavoprotein</keyword>
<keyword evidence="7" id="KW-1185">Reference proteome</keyword>
<sequence>MRTVKDVFADRTCYKYTDKAVSLELLQEIYDTMKLGPTSANSCPLRIIFIESQDQKEKLLKCLMEGNVEKTKSAPVVAIFAYDTKFYTKMDKTHPISPVMKNYFASSEAIALDTANRNSTLQAAYFMIVARSLGLDCGPMSGLDAGAIEKEFLSGTGFKVNFVCNLGYRDGDNPFPRLPRLDFAEVCKIV</sequence>
<dbReference type="Pfam" id="PF00881">
    <property type="entry name" value="Nitroreductase"/>
    <property type="match status" value="1"/>
</dbReference>
<dbReference type="CDD" id="cd02148">
    <property type="entry name" value="RutE-like"/>
    <property type="match status" value="1"/>
</dbReference>
<dbReference type="InterPro" id="IPR029479">
    <property type="entry name" value="Nitroreductase"/>
</dbReference>
<dbReference type="NCBIfam" id="NF003768">
    <property type="entry name" value="PRK05365.1"/>
    <property type="match status" value="1"/>
</dbReference>
<dbReference type="PANTHER" id="PTHR43543:SF1">
    <property type="entry name" value="MALONIC SEMIALDEHYDE REDUCTASE RUTE-RELATED"/>
    <property type="match status" value="1"/>
</dbReference>
<gene>
    <name evidence="6" type="ORF">Megvenef_01317</name>
</gene>
<evidence type="ECO:0000313" key="6">
    <source>
        <dbReference type="EMBL" id="MEA0971341.1"/>
    </source>
</evidence>
<dbReference type="SUPFAM" id="SSF55469">
    <property type="entry name" value="FMN-dependent nitroreductase-like"/>
    <property type="match status" value="1"/>
</dbReference>
<evidence type="ECO:0000256" key="3">
    <source>
        <dbReference type="ARBA" id="ARBA00022857"/>
    </source>
</evidence>
<comment type="caution">
    <text evidence="6">The sequence shown here is derived from an EMBL/GenBank/DDBJ whole genome shotgun (WGS) entry which is preliminary data.</text>
</comment>
<dbReference type="Proteomes" id="UP001291687">
    <property type="component" value="Unassembled WGS sequence"/>
</dbReference>
<dbReference type="RefSeq" id="WP_322777243.1">
    <property type="nucleotide sequence ID" value="NZ_JARJFB010000118.1"/>
</dbReference>
<accession>A0ABU5NDS6</accession>
<dbReference type="InterPro" id="IPR000415">
    <property type="entry name" value="Nitroreductase-like"/>
</dbReference>